<evidence type="ECO:0000313" key="2">
    <source>
        <dbReference type="Proteomes" id="UP000294847"/>
    </source>
</evidence>
<proteinExistence type="predicted"/>
<organism evidence="1 2">
    <name type="scientific">Pyricularia oryzae</name>
    <name type="common">Rice blast fungus</name>
    <name type="synonym">Magnaporthe oryzae</name>
    <dbReference type="NCBI Taxonomy" id="318829"/>
    <lineage>
        <taxon>Eukaryota</taxon>
        <taxon>Fungi</taxon>
        <taxon>Dikarya</taxon>
        <taxon>Ascomycota</taxon>
        <taxon>Pezizomycotina</taxon>
        <taxon>Sordariomycetes</taxon>
        <taxon>Sordariomycetidae</taxon>
        <taxon>Magnaporthales</taxon>
        <taxon>Pyriculariaceae</taxon>
        <taxon>Pyricularia</taxon>
    </lineage>
</organism>
<dbReference type="AlphaFoldDB" id="A0A4V1C6N5"/>
<name>A0A4V1C6N5_PYROR</name>
<reference evidence="1 2" key="1">
    <citation type="journal article" date="2019" name="Mol. Biol. Evol.">
        <title>Blast fungal genomes show frequent chromosomal changes, gene gains and losses, and effector gene turnover.</title>
        <authorList>
            <person name="Gomez Luciano L.B."/>
            <person name="Jason Tsai I."/>
            <person name="Chuma I."/>
            <person name="Tosa Y."/>
            <person name="Chen Y.H."/>
            <person name="Li J.Y."/>
            <person name="Li M.Y."/>
            <person name="Jade Lu M.Y."/>
            <person name="Nakayashiki H."/>
            <person name="Li W.H."/>
        </authorList>
    </citation>
    <scope>NUCLEOTIDE SEQUENCE [LARGE SCALE GENOMIC DNA]</scope>
    <source>
        <strain evidence="1">MZ5-1-6</strain>
    </source>
</reference>
<protein>
    <submittedName>
        <fullName evidence="1">Uncharacterized protein</fullName>
    </submittedName>
</protein>
<evidence type="ECO:0000313" key="1">
    <source>
        <dbReference type="EMBL" id="QBZ60508.1"/>
    </source>
</evidence>
<accession>A0A4V1C6N5</accession>
<dbReference type="EMBL" id="CP034207">
    <property type="protein sequence ID" value="QBZ60508.1"/>
    <property type="molecule type" value="Genomic_DNA"/>
</dbReference>
<sequence>MDDGQELAMQSNVTQVRSEFQVAYLGWESGGSVVIKAWLWVGRDAYRQSPPEISNYHIPGAISPRFRLPKRQRRGNLGHFLC</sequence>
<dbReference type="Proteomes" id="UP000294847">
    <property type="component" value="Chromosome 4"/>
</dbReference>
<gene>
    <name evidence="1" type="ORF">PoMZ_07450</name>
</gene>